<protein>
    <submittedName>
        <fullName evidence="2">Uncharacterized protein</fullName>
    </submittedName>
</protein>
<keyword evidence="3" id="KW-1185">Reference proteome</keyword>
<evidence type="ECO:0000313" key="2">
    <source>
        <dbReference type="EMBL" id="EWM29434.1"/>
    </source>
</evidence>
<proteinExistence type="predicted"/>
<dbReference type="EMBL" id="AZIL01000166">
    <property type="protein sequence ID" value="EWM29434.1"/>
    <property type="molecule type" value="Genomic_DNA"/>
</dbReference>
<accession>W7U932</accession>
<name>W7U932_9STRA</name>
<evidence type="ECO:0000313" key="3">
    <source>
        <dbReference type="Proteomes" id="UP000019335"/>
    </source>
</evidence>
<evidence type="ECO:0000256" key="1">
    <source>
        <dbReference type="SAM" id="MobiDB-lite"/>
    </source>
</evidence>
<gene>
    <name evidence="2" type="ORF">Naga_100305g4</name>
</gene>
<organism evidence="2 3">
    <name type="scientific">Nannochloropsis gaditana</name>
    <dbReference type="NCBI Taxonomy" id="72520"/>
    <lineage>
        <taxon>Eukaryota</taxon>
        <taxon>Sar</taxon>
        <taxon>Stramenopiles</taxon>
        <taxon>Ochrophyta</taxon>
        <taxon>Eustigmatophyceae</taxon>
        <taxon>Eustigmatales</taxon>
        <taxon>Monodopsidaceae</taxon>
        <taxon>Nannochloropsis</taxon>
    </lineage>
</organism>
<comment type="caution">
    <text evidence="2">The sequence shown here is derived from an EMBL/GenBank/DDBJ whole genome shotgun (WGS) entry which is preliminary data.</text>
</comment>
<feature type="region of interest" description="Disordered" evidence="1">
    <location>
        <begin position="37"/>
        <end position="62"/>
    </location>
</feature>
<dbReference type="AlphaFoldDB" id="W7U932"/>
<sequence>MVARNLQSSLQATMGGNVGNIRRDLVCVTVTTSPTIAASSFSPSRKPTPPLPASLPKHTSRSNMAQAARIFLQA</sequence>
<reference evidence="2 3" key="1">
    <citation type="journal article" date="2014" name="Mol. Plant">
        <title>Chromosome Scale Genome Assembly and Transcriptome Profiling of Nannochloropsis gaditana in Nitrogen Depletion.</title>
        <authorList>
            <person name="Corteggiani Carpinelli E."/>
            <person name="Telatin A."/>
            <person name="Vitulo N."/>
            <person name="Forcato C."/>
            <person name="D'Angelo M."/>
            <person name="Schiavon R."/>
            <person name="Vezzi A."/>
            <person name="Giacometti G.M."/>
            <person name="Morosinotto T."/>
            <person name="Valle G."/>
        </authorList>
    </citation>
    <scope>NUCLEOTIDE SEQUENCE [LARGE SCALE GENOMIC DNA]</scope>
    <source>
        <strain evidence="2 3">B-31</strain>
    </source>
</reference>
<dbReference type="Proteomes" id="UP000019335">
    <property type="component" value="Chromosome 3"/>
</dbReference>